<sequence length="290" mass="30799">MATLELSIKDDATAAPSRRKRRLGLLFWIASTWLVIILALAILAPVLPLQNPVDMDMLERRAAFSTEHWLGTDGLGRDELARLIFGARASLTVGLIAPMIGLTIGGAFGLLAGYFRGRFETLVVGSMDVLLAFPPLIFALAVTAYLGQSVPNLTLILGVLGIPAFMRVARAATLTLARREFVIAAEALGASHARILVRELLPNVILPLLAFFLLGVAVTIVVEGALSFLGLGVPPPMASWGSMIGEGRDSLDVAPRLAFLPAAGLFLTVLAFNLVGDTLRALTDPRQGAL</sequence>
<dbReference type="PROSITE" id="PS50928">
    <property type="entry name" value="ABC_TM1"/>
    <property type="match status" value="1"/>
</dbReference>
<comment type="similarity">
    <text evidence="7">Belongs to the binding-protein-dependent transport system permease family.</text>
</comment>
<protein>
    <submittedName>
        <fullName evidence="9">ABC transporter permease</fullName>
    </submittedName>
</protein>
<evidence type="ECO:0000256" key="2">
    <source>
        <dbReference type="ARBA" id="ARBA00022448"/>
    </source>
</evidence>
<feature type="transmembrane region" description="Helical" evidence="7">
    <location>
        <begin position="204"/>
        <end position="233"/>
    </location>
</feature>
<keyword evidence="3" id="KW-1003">Cell membrane</keyword>
<accession>A0A2M6UJ77</accession>
<feature type="transmembrane region" description="Helical" evidence="7">
    <location>
        <begin position="253"/>
        <end position="276"/>
    </location>
</feature>
<dbReference type="CDD" id="cd06261">
    <property type="entry name" value="TM_PBP2"/>
    <property type="match status" value="1"/>
</dbReference>
<feature type="transmembrane region" description="Helical" evidence="7">
    <location>
        <begin position="122"/>
        <end position="146"/>
    </location>
</feature>
<keyword evidence="4 7" id="KW-0812">Transmembrane</keyword>
<evidence type="ECO:0000259" key="8">
    <source>
        <dbReference type="PROSITE" id="PS50928"/>
    </source>
</evidence>
<name>A0A2M6UJ77_9BRAD</name>
<dbReference type="SUPFAM" id="SSF161098">
    <property type="entry name" value="MetI-like"/>
    <property type="match status" value="1"/>
</dbReference>
<dbReference type="Proteomes" id="UP000228930">
    <property type="component" value="Unassembled WGS sequence"/>
</dbReference>
<gene>
    <name evidence="9" type="ORF">TSA1_30930</name>
</gene>
<dbReference type="InterPro" id="IPR000515">
    <property type="entry name" value="MetI-like"/>
</dbReference>
<feature type="transmembrane region" description="Helical" evidence="7">
    <location>
        <begin position="25"/>
        <end position="47"/>
    </location>
</feature>
<feature type="transmembrane region" description="Helical" evidence="7">
    <location>
        <begin position="95"/>
        <end position="115"/>
    </location>
</feature>
<dbReference type="GO" id="GO:0055085">
    <property type="term" value="P:transmembrane transport"/>
    <property type="evidence" value="ECO:0007669"/>
    <property type="project" value="InterPro"/>
</dbReference>
<feature type="domain" description="ABC transmembrane type-1" evidence="8">
    <location>
        <begin position="87"/>
        <end position="276"/>
    </location>
</feature>
<dbReference type="Gene3D" id="1.10.3720.10">
    <property type="entry name" value="MetI-like"/>
    <property type="match status" value="1"/>
</dbReference>
<comment type="subcellular location">
    <subcellularLocation>
        <location evidence="1 7">Cell membrane</location>
        <topology evidence="1 7">Multi-pass membrane protein</topology>
    </subcellularLocation>
</comment>
<dbReference type="RefSeq" id="WP_100179793.1">
    <property type="nucleotide sequence ID" value="NZ_LFJC01000003.1"/>
</dbReference>
<dbReference type="PANTHER" id="PTHR43386">
    <property type="entry name" value="OLIGOPEPTIDE TRANSPORT SYSTEM PERMEASE PROTEIN APPC"/>
    <property type="match status" value="1"/>
</dbReference>
<evidence type="ECO:0000256" key="6">
    <source>
        <dbReference type="ARBA" id="ARBA00023136"/>
    </source>
</evidence>
<reference evidence="9 10" key="1">
    <citation type="submission" date="2015-06" db="EMBL/GenBank/DDBJ databases">
        <title>Comparative genome analysis of nirS-carrying Bradyrhizobium sp. strains.</title>
        <authorList>
            <person name="Ishii S."/>
            <person name="Jang J."/>
            <person name="Nishizawa T."/>
            <person name="Senoo K."/>
        </authorList>
    </citation>
    <scope>NUCLEOTIDE SEQUENCE [LARGE SCALE GENOMIC DNA]</scope>
    <source>
        <strain evidence="9 10">TSA1</strain>
    </source>
</reference>
<evidence type="ECO:0000256" key="4">
    <source>
        <dbReference type="ARBA" id="ARBA00022692"/>
    </source>
</evidence>
<organism evidence="9 10">
    <name type="scientific">Bradyrhizobium nitroreducens</name>
    <dbReference type="NCBI Taxonomy" id="709803"/>
    <lineage>
        <taxon>Bacteria</taxon>
        <taxon>Pseudomonadati</taxon>
        <taxon>Pseudomonadota</taxon>
        <taxon>Alphaproteobacteria</taxon>
        <taxon>Hyphomicrobiales</taxon>
        <taxon>Nitrobacteraceae</taxon>
        <taxon>Bradyrhizobium</taxon>
    </lineage>
</organism>
<dbReference type="EMBL" id="LFJC01000003">
    <property type="protein sequence ID" value="PIT04672.1"/>
    <property type="molecule type" value="Genomic_DNA"/>
</dbReference>
<dbReference type="InterPro" id="IPR035906">
    <property type="entry name" value="MetI-like_sf"/>
</dbReference>
<evidence type="ECO:0000256" key="7">
    <source>
        <dbReference type="RuleBase" id="RU363032"/>
    </source>
</evidence>
<dbReference type="AlphaFoldDB" id="A0A2M6UJ77"/>
<keyword evidence="2 7" id="KW-0813">Transport</keyword>
<proteinExistence type="inferred from homology"/>
<evidence type="ECO:0000256" key="5">
    <source>
        <dbReference type="ARBA" id="ARBA00022989"/>
    </source>
</evidence>
<dbReference type="InterPro" id="IPR050366">
    <property type="entry name" value="BP-dependent_transpt_permease"/>
</dbReference>
<keyword evidence="6 7" id="KW-0472">Membrane</keyword>
<dbReference type="GO" id="GO:0005886">
    <property type="term" value="C:plasma membrane"/>
    <property type="evidence" value="ECO:0007669"/>
    <property type="project" value="UniProtKB-SubCell"/>
</dbReference>
<comment type="caution">
    <text evidence="9">The sequence shown here is derived from an EMBL/GenBank/DDBJ whole genome shotgun (WGS) entry which is preliminary data.</text>
</comment>
<feature type="transmembrane region" description="Helical" evidence="7">
    <location>
        <begin position="152"/>
        <end position="169"/>
    </location>
</feature>
<evidence type="ECO:0000256" key="1">
    <source>
        <dbReference type="ARBA" id="ARBA00004651"/>
    </source>
</evidence>
<dbReference type="Pfam" id="PF00528">
    <property type="entry name" value="BPD_transp_1"/>
    <property type="match status" value="1"/>
</dbReference>
<keyword evidence="5 7" id="KW-1133">Transmembrane helix</keyword>
<evidence type="ECO:0000313" key="9">
    <source>
        <dbReference type="EMBL" id="PIT04672.1"/>
    </source>
</evidence>
<evidence type="ECO:0000256" key="3">
    <source>
        <dbReference type="ARBA" id="ARBA00022475"/>
    </source>
</evidence>
<dbReference type="PANTHER" id="PTHR43386:SF25">
    <property type="entry name" value="PEPTIDE ABC TRANSPORTER PERMEASE PROTEIN"/>
    <property type="match status" value="1"/>
</dbReference>
<keyword evidence="10" id="KW-1185">Reference proteome</keyword>
<evidence type="ECO:0000313" key="10">
    <source>
        <dbReference type="Proteomes" id="UP000228930"/>
    </source>
</evidence>